<name>A0A540VS61_9GAMM</name>
<feature type="transmembrane region" description="Helical" evidence="9">
    <location>
        <begin position="74"/>
        <end position="107"/>
    </location>
</feature>
<keyword evidence="6 9" id="KW-1133">Transmembrane helix</keyword>
<evidence type="ECO:0000256" key="7">
    <source>
        <dbReference type="ARBA" id="ARBA00023136"/>
    </source>
</evidence>
<comment type="caution">
    <text evidence="11">The sequence shown here is derived from an EMBL/GenBank/DDBJ whole genome shotgun (WGS) entry which is preliminary data.</text>
</comment>
<reference evidence="11 12" key="1">
    <citation type="submission" date="2019-06" db="EMBL/GenBank/DDBJ databases">
        <title>Metagenome assembled Genome of Spiribacter salinus SL48-SHIP from the microbial mat of Salt Lake 48 (Novosibirsk region, Russia).</title>
        <authorList>
            <person name="Shipova A."/>
            <person name="Rozanov A.S."/>
            <person name="Bryanskaya A.V."/>
            <person name="Peltek S.E."/>
        </authorList>
    </citation>
    <scope>NUCLEOTIDE SEQUENCE [LARGE SCALE GENOMIC DNA]</scope>
    <source>
        <strain evidence="11">SL48-SHIP-2</strain>
    </source>
</reference>
<feature type="region of interest" description="Disordered" evidence="8">
    <location>
        <begin position="659"/>
        <end position="699"/>
    </location>
</feature>
<evidence type="ECO:0000256" key="6">
    <source>
        <dbReference type="ARBA" id="ARBA00022989"/>
    </source>
</evidence>
<feature type="domain" description="Glycosyltransferase RgtA/B/C/D-like" evidence="10">
    <location>
        <begin position="74"/>
        <end position="215"/>
    </location>
</feature>
<dbReference type="GO" id="GO:0016763">
    <property type="term" value="F:pentosyltransferase activity"/>
    <property type="evidence" value="ECO:0007669"/>
    <property type="project" value="TreeGrafter"/>
</dbReference>
<dbReference type="PANTHER" id="PTHR33908:SF11">
    <property type="entry name" value="MEMBRANE PROTEIN"/>
    <property type="match status" value="1"/>
</dbReference>
<evidence type="ECO:0000313" key="11">
    <source>
        <dbReference type="EMBL" id="TQE99013.1"/>
    </source>
</evidence>
<keyword evidence="4" id="KW-0808">Transferase</keyword>
<dbReference type="Proteomes" id="UP000315400">
    <property type="component" value="Unassembled WGS sequence"/>
</dbReference>
<gene>
    <name evidence="11" type="ORF">FKY71_10840</name>
</gene>
<evidence type="ECO:0000256" key="1">
    <source>
        <dbReference type="ARBA" id="ARBA00004651"/>
    </source>
</evidence>
<organism evidence="11 12">
    <name type="scientific">Spiribacter salinus</name>
    <dbReference type="NCBI Taxonomy" id="1335746"/>
    <lineage>
        <taxon>Bacteria</taxon>
        <taxon>Pseudomonadati</taxon>
        <taxon>Pseudomonadota</taxon>
        <taxon>Gammaproteobacteria</taxon>
        <taxon>Chromatiales</taxon>
        <taxon>Ectothiorhodospiraceae</taxon>
        <taxon>Spiribacter</taxon>
    </lineage>
</organism>
<evidence type="ECO:0000256" key="8">
    <source>
        <dbReference type="SAM" id="MobiDB-lite"/>
    </source>
</evidence>
<evidence type="ECO:0000256" key="2">
    <source>
        <dbReference type="ARBA" id="ARBA00022475"/>
    </source>
</evidence>
<accession>A0A540VS61</accession>
<proteinExistence type="predicted"/>
<evidence type="ECO:0000256" key="3">
    <source>
        <dbReference type="ARBA" id="ARBA00022676"/>
    </source>
</evidence>
<feature type="transmembrane region" description="Helical" evidence="9">
    <location>
        <begin position="370"/>
        <end position="392"/>
    </location>
</feature>
<dbReference type="InterPro" id="IPR050297">
    <property type="entry name" value="LipidA_mod_glycosyltrf_83"/>
</dbReference>
<feature type="transmembrane region" description="Helical" evidence="9">
    <location>
        <begin position="342"/>
        <end position="358"/>
    </location>
</feature>
<dbReference type="AlphaFoldDB" id="A0A540VS61"/>
<keyword evidence="2" id="KW-1003">Cell membrane</keyword>
<sequence>MSARTWQITLGLAIAFLLIIFVARVAGSPVSFDGAMNLQVAASLADGRGYARFYDQWILFPEEVQTNAPYILPAALVFALFGVNLLSAQAVSIGYAVGLVLAVFWLVRPIAGRTAALAATALVLLSPEFSRFGANGYGEAPGLLWFLLGLGLFCRALGSQRTLHFFAAGTCLGLAVLTKTVMLMPVGILQVLSGAILLLGRRWKALEVSAFAFALPIAAFESWRVVSLGSLASWAGWWSDQLRSILAQAGVRDEFQNTPVWTEKLLAHASILADTLAMPVWLLPVLLLIPIGLALMTLGELKKERPSPDRILLLATLAVSISAYFFWWLLVTPTEKAWHRRIFNGLLLLAIAAPIVYGQARRSMRRRQVLALAAALPLLALAYAGLASFRFASTDNRWPAIQKTVEFMRAASPDATFYGFGWYSAPVFSLYSGRRIHDLATWNHFIGPDKKARYLLVDSNMLQAGKRELALRNLDHRTVVDELPWAEVVEITGGFRFQPMPAFDSRQLAANVNFLQAEYSPVQGFHKPEGDGWRWAEPAARIALARPAMAQRLIVRGYIPSLDNYRIADSEKVISLAAFIGDCALGQRRIEQSGNFDLSWSLDPCPEAANESSIVTLRANAAITGVDRPLSWIAHSIEFSTAGDARAVITPRSTRQVSPAACAPASDERDAPASGFCHPRWIRSAGPDRAGRQGPRCGR</sequence>
<evidence type="ECO:0000256" key="4">
    <source>
        <dbReference type="ARBA" id="ARBA00022679"/>
    </source>
</evidence>
<feature type="transmembrane region" description="Helical" evidence="9">
    <location>
        <begin position="165"/>
        <end position="198"/>
    </location>
</feature>
<evidence type="ECO:0000313" key="12">
    <source>
        <dbReference type="Proteomes" id="UP000315400"/>
    </source>
</evidence>
<keyword evidence="3" id="KW-0328">Glycosyltransferase</keyword>
<dbReference type="PANTHER" id="PTHR33908">
    <property type="entry name" value="MANNOSYLTRANSFERASE YKCB-RELATED"/>
    <property type="match status" value="1"/>
</dbReference>
<comment type="subcellular location">
    <subcellularLocation>
        <location evidence="1">Cell membrane</location>
        <topology evidence="1">Multi-pass membrane protein</topology>
    </subcellularLocation>
</comment>
<feature type="transmembrane region" description="Helical" evidence="9">
    <location>
        <begin position="140"/>
        <end position="158"/>
    </location>
</feature>
<dbReference type="InterPro" id="IPR038731">
    <property type="entry name" value="RgtA/B/C-like"/>
</dbReference>
<evidence type="ECO:0000256" key="9">
    <source>
        <dbReference type="SAM" id="Phobius"/>
    </source>
</evidence>
<dbReference type="GO" id="GO:0009103">
    <property type="term" value="P:lipopolysaccharide biosynthetic process"/>
    <property type="evidence" value="ECO:0007669"/>
    <property type="project" value="UniProtKB-ARBA"/>
</dbReference>
<feature type="transmembrane region" description="Helical" evidence="9">
    <location>
        <begin position="280"/>
        <end position="299"/>
    </location>
</feature>
<dbReference type="Pfam" id="PF13231">
    <property type="entry name" value="PMT_2"/>
    <property type="match status" value="1"/>
</dbReference>
<evidence type="ECO:0000256" key="5">
    <source>
        <dbReference type="ARBA" id="ARBA00022692"/>
    </source>
</evidence>
<keyword evidence="5 9" id="KW-0812">Transmembrane</keyword>
<evidence type="ECO:0000259" key="10">
    <source>
        <dbReference type="Pfam" id="PF13231"/>
    </source>
</evidence>
<keyword evidence="7 9" id="KW-0472">Membrane</keyword>
<dbReference type="GO" id="GO:0005886">
    <property type="term" value="C:plasma membrane"/>
    <property type="evidence" value="ECO:0007669"/>
    <property type="project" value="UniProtKB-SubCell"/>
</dbReference>
<feature type="transmembrane region" description="Helical" evidence="9">
    <location>
        <begin position="311"/>
        <end position="330"/>
    </location>
</feature>
<dbReference type="EMBL" id="VIFK01000102">
    <property type="protein sequence ID" value="TQE99013.1"/>
    <property type="molecule type" value="Genomic_DNA"/>
</dbReference>
<protein>
    <recommendedName>
        <fullName evidence="10">Glycosyltransferase RgtA/B/C/D-like domain-containing protein</fullName>
    </recommendedName>
</protein>